<evidence type="ECO:0000313" key="7">
    <source>
        <dbReference type="Proteomes" id="UP000030487"/>
    </source>
</evidence>
<dbReference type="CDD" id="cd03255">
    <property type="entry name" value="ABC_MJ0796_LolCDE_FtsE"/>
    <property type="match status" value="1"/>
</dbReference>
<sequence length="255" mass="28403">MNAILKVENIEKVYGNKGNVTHALKNVSFEVRKGDFIAIMGPSGSGKSTLLNCISTIDTATAGHVFIDGEDVTKLKGHKLSKFRSEKLGFIFQEYNLLDTLTAFENVSLALSIINYPVNEIEHEVDRVAAALDIKEVLYKYPYQMSGGQQQRIAAARAIVTRPTLLLADEPTGALDSKSAKMLLKNLEILNQQQDATTLMVTHDPYNASFCRRIIFLKDGEIFNELIRGKDDRKAFFNRIMEVVALLGGNINDEF</sequence>
<dbReference type="Gene3D" id="3.40.50.300">
    <property type="entry name" value="P-loop containing nucleotide triphosphate hydrolases"/>
    <property type="match status" value="1"/>
</dbReference>
<dbReference type="SUPFAM" id="SSF52540">
    <property type="entry name" value="P-loop containing nucleoside triphosphate hydrolases"/>
    <property type="match status" value="1"/>
</dbReference>
<dbReference type="InterPro" id="IPR003593">
    <property type="entry name" value="AAA+_ATPase"/>
</dbReference>
<dbReference type="EMBL" id="JPVR01000061">
    <property type="protein sequence ID" value="KGR88247.1"/>
    <property type="molecule type" value="Genomic_DNA"/>
</dbReference>
<feature type="domain" description="ABC transporter" evidence="5">
    <location>
        <begin position="5"/>
        <end position="244"/>
    </location>
</feature>
<dbReference type="PROSITE" id="PS50893">
    <property type="entry name" value="ABC_TRANSPORTER_2"/>
    <property type="match status" value="1"/>
</dbReference>
<reference evidence="6 7" key="1">
    <citation type="submission" date="2014-02" db="EMBL/GenBank/DDBJ databases">
        <title>Draft genome sequence of Lysinibacillus boronitolerans NBRC 103108.</title>
        <authorList>
            <person name="Zhang F."/>
            <person name="Wang G."/>
            <person name="Zhang L."/>
        </authorList>
    </citation>
    <scope>NUCLEOTIDE SEQUENCE [LARGE SCALE GENOMIC DNA]</scope>
    <source>
        <strain evidence="6 7">NBRC 103108</strain>
    </source>
</reference>
<dbReference type="RefSeq" id="WP_036075947.1">
    <property type="nucleotide sequence ID" value="NZ_AVCW01000021.1"/>
</dbReference>
<keyword evidence="4 6" id="KW-0067">ATP-binding</keyword>
<accession>A0ABR4Y3J8</accession>
<evidence type="ECO:0000256" key="3">
    <source>
        <dbReference type="ARBA" id="ARBA00022741"/>
    </source>
</evidence>
<protein>
    <submittedName>
        <fullName evidence="6">Multidrug ABC transporter ATP-binding protein</fullName>
    </submittedName>
</protein>
<keyword evidence="2" id="KW-0813">Transport</keyword>
<dbReference type="InterPro" id="IPR027417">
    <property type="entry name" value="P-loop_NTPase"/>
</dbReference>
<dbReference type="GO" id="GO:0005524">
    <property type="term" value="F:ATP binding"/>
    <property type="evidence" value="ECO:0007669"/>
    <property type="project" value="UniProtKB-KW"/>
</dbReference>
<evidence type="ECO:0000256" key="1">
    <source>
        <dbReference type="ARBA" id="ARBA00005417"/>
    </source>
</evidence>
<dbReference type="InterPro" id="IPR003439">
    <property type="entry name" value="ABC_transporter-like_ATP-bd"/>
</dbReference>
<evidence type="ECO:0000256" key="4">
    <source>
        <dbReference type="ARBA" id="ARBA00022840"/>
    </source>
</evidence>
<dbReference type="SMART" id="SM00382">
    <property type="entry name" value="AAA"/>
    <property type="match status" value="1"/>
</dbReference>
<evidence type="ECO:0000313" key="6">
    <source>
        <dbReference type="EMBL" id="KGR88247.1"/>
    </source>
</evidence>
<comment type="similarity">
    <text evidence="1">Belongs to the ABC transporter superfamily.</text>
</comment>
<comment type="caution">
    <text evidence="6">The sequence shown here is derived from an EMBL/GenBank/DDBJ whole genome shotgun (WGS) entry which is preliminary data.</text>
</comment>
<dbReference type="Proteomes" id="UP000030487">
    <property type="component" value="Unassembled WGS sequence"/>
</dbReference>
<proteinExistence type="inferred from homology"/>
<dbReference type="InterPro" id="IPR017911">
    <property type="entry name" value="MacB-like_ATP-bd"/>
</dbReference>
<dbReference type="PANTHER" id="PTHR42798">
    <property type="entry name" value="LIPOPROTEIN-RELEASING SYSTEM ATP-BINDING PROTEIN LOLD"/>
    <property type="match status" value="1"/>
</dbReference>
<keyword evidence="7" id="KW-1185">Reference proteome</keyword>
<organism evidence="6 7">
    <name type="scientific">Lysinibacillus boronitolerans JCM 21713 = 10a = NBRC 103108</name>
    <dbReference type="NCBI Taxonomy" id="1294264"/>
    <lineage>
        <taxon>Bacteria</taxon>
        <taxon>Bacillati</taxon>
        <taxon>Bacillota</taxon>
        <taxon>Bacilli</taxon>
        <taxon>Bacillales</taxon>
        <taxon>Bacillaceae</taxon>
        <taxon>Lysinibacillus</taxon>
    </lineage>
</organism>
<dbReference type="Pfam" id="PF00005">
    <property type="entry name" value="ABC_tran"/>
    <property type="match status" value="1"/>
</dbReference>
<gene>
    <name evidence="6" type="ORF">CD31_04340</name>
</gene>
<evidence type="ECO:0000259" key="5">
    <source>
        <dbReference type="PROSITE" id="PS50893"/>
    </source>
</evidence>
<evidence type="ECO:0000256" key="2">
    <source>
        <dbReference type="ARBA" id="ARBA00022448"/>
    </source>
</evidence>
<keyword evidence="3" id="KW-0547">Nucleotide-binding</keyword>
<name>A0ABR4Y3J8_9BACI</name>
<dbReference type="PANTHER" id="PTHR42798:SF7">
    <property type="entry name" value="ALPHA-D-RIBOSE 1-METHYLPHOSPHONATE 5-TRIPHOSPHATE SYNTHASE SUBUNIT PHNL"/>
    <property type="match status" value="1"/>
</dbReference>